<dbReference type="AlphaFoldDB" id="A0A5R9EB40"/>
<organism evidence="2 3">
    <name type="scientific">Streptomyces marianii</name>
    <dbReference type="NCBI Taxonomy" id="1817406"/>
    <lineage>
        <taxon>Bacteria</taxon>
        <taxon>Bacillati</taxon>
        <taxon>Actinomycetota</taxon>
        <taxon>Actinomycetes</taxon>
        <taxon>Kitasatosporales</taxon>
        <taxon>Streptomycetaceae</taxon>
        <taxon>Streptomyces</taxon>
    </lineage>
</organism>
<evidence type="ECO:0000313" key="2">
    <source>
        <dbReference type="EMBL" id="TLQ46059.1"/>
    </source>
</evidence>
<feature type="compositionally biased region" description="Acidic residues" evidence="1">
    <location>
        <begin position="24"/>
        <end position="33"/>
    </location>
</feature>
<feature type="region of interest" description="Disordered" evidence="1">
    <location>
        <begin position="19"/>
        <end position="99"/>
    </location>
</feature>
<comment type="caution">
    <text evidence="2">The sequence shown here is derived from an EMBL/GenBank/DDBJ whole genome shotgun (WGS) entry which is preliminary data.</text>
</comment>
<dbReference type="OrthoDB" id="3873853at2"/>
<proteinExistence type="predicted"/>
<evidence type="ECO:0000313" key="3">
    <source>
        <dbReference type="Proteomes" id="UP000305921"/>
    </source>
</evidence>
<feature type="compositionally biased region" description="Acidic residues" evidence="1">
    <location>
        <begin position="41"/>
        <end position="56"/>
    </location>
</feature>
<protein>
    <submittedName>
        <fullName evidence="2">Uncharacterized protein</fullName>
    </submittedName>
</protein>
<accession>A0A5R9EB40</accession>
<keyword evidence="3" id="KW-1185">Reference proteome</keyword>
<evidence type="ECO:0000256" key="1">
    <source>
        <dbReference type="SAM" id="MobiDB-lite"/>
    </source>
</evidence>
<name>A0A5R9EB40_9ACTN</name>
<dbReference type="EMBL" id="VAWE01000001">
    <property type="protein sequence ID" value="TLQ46059.1"/>
    <property type="molecule type" value="Genomic_DNA"/>
</dbReference>
<gene>
    <name evidence="2" type="ORF">FEF34_26440</name>
</gene>
<reference evidence="2 3" key="1">
    <citation type="submission" date="2019-05" db="EMBL/GenBank/DDBJ databases">
        <title>Streptomyces marianii sp. nov., a novel marine actinomycete from southern coast of India.</title>
        <authorList>
            <person name="Iniyan A.M."/>
            <person name="Wink J."/>
            <person name="Ramprasad E."/>
            <person name="Ramana C.V."/>
            <person name="Bunk B."/>
            <person name="Sproer C."/>
            <person name="Joseph F.-J.R.S."/>
            <person name="Vincent S.G.P."/>
        </authorList>
    </citation>
    <scope>NUCLEOTIDE SEQUENCE [LARGE SCALE GENOMIC DNA]</scope>
    <source>
        <strain evidence="2 3">ICN19</strain>
    </source>
</reference>
<sequence>MGRRLAAAVHVQHPASREWIVLEPGDEPDDDLAAEITNPDAWEDDEPSSDPMESESNEPKDDPQPFGLAGPPPQPEAEPEAESAQPAPRRRRKTADTDE</sequence>
<dbReference type="RefSeq" id="WP_138055375.1">
    <property type="nucleotide sequence ID" value="NZ_VAWE01000001.1"/>
</dbReference>
<dbReference type="Proteomes" id="UP000305921">
    <property type="component" value="Unassembled WGS sequence"/>
</dbReference>